<dbReference type="EMBL" id="CP069034">
    <property type="protein sequence ID" value="QRD01360.1"/>
    <property type="molecule type" value="Genomic_DNA"/>
</dbReference>
<feature type="region of interest" description="Disordered" evidence="1">
    <location>
        <begin position="169"/>
        <end position="191"/>
    </location>
</feature>
<name>A0A7U2FE88_PHANO</name>
<feature type="region of interest" description="Disordered" evidence="1">
    <location>
        <begin position="372"/>
        <end position="485"/>
    </location>
</feature>
<feature type="compositionally biased region" description="Low complexity" evidence="1">
    <location>
        <begin position="423"/>
        <end position="432"/>
    </location>
</feature>
<accession>A0A7U2FE88</accession>
<feature type="region of interest" description="Disordered" evidence="1">
    <location>
        <begin position="1"/>
        <end position="48"/>
    </location>
</feature>
<dbReference type="Proteomes" id="UP000663193">
    <property type="component" value="Chromosome 12"/>
</dbReference>
<protein>
    <submittedName>
        <fullName evidence="2">Uncharacterized protein</fullName>
    </submittedName>
</protein>
<evidence type="ECO:0000313" key="2">
    <source>
        <dbReference type="EMBL" id="QRD01360.1"/>
    </source>
</evidence>
<organism evidence="2 3">
    <name type="scientific">Phaeosphaeria nodorum (strain SN15 / ATCC MYA-4574 / FGSC 10173)</name>
    <name type="common">Glume blotch fungus</name>
    <name type="synonym">Parastagonospora nodorum</name>
    <dbReference type="NCBI Taxonomy" id="321614"/>
    <lineage>
        <taxon>Eukaryota</taxon>
        <taxon>Fungi</taxon>
        <taxon>Dikarya</taxon>
        <taxon>Ascomycota</taxon>
        <taxon>Pezizomycotina</taxon>
        <taxon>Dothideomycetes</taxon>
        <taxon>Pleosporomycetidae</taxon>
        <taxon>Pleosporales</taxon>
        <taxon>Pleosporineae</taxon>
        <taxon>Phaeosphaeriaceae</taxon>
        <taxon>Parastagonospora</taxon>
    </lineage>
</organism>
<sequence>MGCYRPKYPSATYQPEHRRPIPRARPRSPVRRRQPSTPPHKPAQSPWSFNTKTRVILWDKRPLDPWERELALLATRYPDCFDPAVSQRGVSRKRRPEFTEEEWKLLEVVKRWPLDLEKCEGVDKERRFYLKYSELELGSEMRTEGGLERADVPETDMMDQSSHIADAVASTSTSTAKPESESPSMLPSNGIPWSHDPRTGNVFANGTRLTCFERKIVVLASRHPDRVKDHTSFVPAGDAPLSDHEFALITAAAAHPIDLNALSDYYPSLPAPEILQPKRQALPKIHMDRAPWSVDKAARVASVDGEVLTKFERELVVRASIYPSQFKKTGEYKVGGKMTGWERNLVRAARKWPMATDMQDIEELRAKARERDMEFEKDEDEEKEKKADQDENVEMEDVGEVVKEADQESAKQPVKETQDEAAKAPTKATSKPTLKETQTPNLSKSKWATGKADRHTHHTTFNPNPRPSAASRSHLPPHHYAPTQSFPQLKKRILSNAHAYFSHRYPQAERFDVITSSSTPRNLASTQWRAALIVYPDPRKKEWKILYRSNVCPTVEDAAFEIAFWVEEDLGDVLEGMREGQMWREGDSENLEDRRRGEREKGREKGREKPPPAPLSKTATAMAKNQTTTSSTPATQKITSTPATATQKVTPAPKPAPAPVPTTQKATPASTRAPAPAPAPPSASQSARVPAQAPTTLPGPSTLKRKSRTVDDGDDDDAEVNKRAKTSDGEPVMVVGGANLADLMGDEDAAAYSSLFGGDVASGGNE</sequence>
<feature type="compositionally biased region" description="Basic residues" evidence="1">
    <location>
        <begin position="20"/>
        <end position="34"/>
    </location>
</feature>
<feature type="compositionally biased region" description="Low complexity" evidence="1">
    <location>
        <begin position="661"/>
        <end position="674"/>
    </location>
</feature>
<feature type="compositionally biased region" description="Low complexity" evidence="1">
    <location>
        <begin position="641"/>
        <end position="651"/>
    </location>
</feature>
<feature type="compositionally biased region" description="Basic and acidic residues" evidence="1">
    <location>
        <begin position="581"/>
        <end position="610"/>
    </location>
</feature>
<evidence type="ECO:0000313" key="3">
    <source>
        <dbReference type="Proteomes" id="UP000663193"/>
    </source>
</evidence>
<keyword evidence="3" id="KW-1185">Reference proteome</keyword>
<feature type="compositionally biased region" description="Polar residues" evidence="1">
    <location>
        <begin position="617"/>
        <end position="640"/>
    </location>
</feature>
<feature type="compositionally biased region" description="Polar residues" evidence="1">
    <location>
        <begin position="436"/>
        <end position="446"/>
    </location>
</feature>
<feature type="region of interest" description="Disordered" evidence="1">
    <location>
        <begin position="581"/>
        <end position="730"/>
    </location>
</feature>
<feature type="compositionally biased region" description="Basic and acidic residues" evidence="1">
    <location>
        <begin position="719"/>
        <end position="728"/>
    </location>
</feature>
<dbReference type="AlphaFoldDB" id="A0A7U2FE88"/>
<feature type="compositionally biased region" description="Low complexity" evidence="1">
    <location>
        <begin position="682"/>
        <end position="694"/>
    </location>
</feature>
<dbReference type="VEuPathDB" id="FungiDB:JI435_120380"/>
<reference evidence="3" key="1">
    <citation type="journal article" date="2021" name="BMC Genomics">
        <title>Chromosome-level genome assembly and manually-curated proteome of model necrotroph Parastagonospora nodorum Sn15 reveals a genome-wide trove of candidate effector homologs, and redundancy of virulence-related functions within an accessory chromosome.</title>
        <authorList>
            <person name="Bertazzoni S."/>
            <person name="Jones D.A.B."/>
            <person name="Phan H.T."/>
            <person name="Tan K.-C."/>
            <person name="Hane J.K."/>
        </authorList>
    </citation>
    <scope>NUCLEOTIDE SEQUENCE [LARGE SCALE GENOMIC DNA]</scope>
    <source>
        <strain evidence="3">SN15 / ATCC MYA-4574 / FGSC 10173)</strain>
    </source>
</reference>
<proteinExistence type="predicted"/>
<feature type="compositionally biased region" description="Acidic residues" evidence="1">
    <location>
        <begin position="390"/>
        <end position="399"/>
    </location>
</feature>
<gene>
    <name evidence="2" type="ORF">JI435_120380</name>
</gene>
<feature type="compositionally biased region" description="Basic and acidic residues" evidence="1">
    <location>
        <begin position="400"/>
        <end position="422"/>
    </location>
</feature>
<evidence type="ECO:0000256" key="1">
    <source>
        <dbReference type="SAM" id="MobiDB-lite"/>
    </source>
</evidence>
<dbReference type="OrthoDB" id="3796398at2759"/>